<evidence type="ECO:0000259" key="5">
    <source>
        <dbReference type="Pfam" id="PF04824"/>
    </source>
</evidence>
<dbReference type="GeneID" id="94293451"/>
<dbReference type="SUPFAM" id="SSF46785">
    <property type="entry name" value="Winged helix' DNA-binding domain"/>
    <property type="match status" value="1"/>
</dbReference>
<reference evidence="7 8" key="1">
    <citation type="submission" date="2021-02" db="EMBL/GenBank/DDBJ databases">
        <title>Porcisia hertigi Genome sequencing and assembly.</title>
        <authorList>
            <person name="Almutairi H."/>
            <person name="Gatherer D."/>
        </authorList>
    </citation>
    <scope>NUCLEOTIDE SEQUENCE [LARGE SCALE GENOMIC DNA]</scope>
    <source>
        <strain evidence="7 8">C119</strain>
    </source>
</reference>
<dbReference type="GO" id="GO:0003682">
    <property type="term" value="F:chromatin binding"/>
    <property type="evidence" value="ECO:0007669"/>
    <property type="project" value="TreeGrafter"/>
</dbReference>
<dbReference type="InterPro" id="IPR006909">
    <property type="entry name" value="Rad21/Rec8_C_eu"/>
</dbReference>
<dbReference type="GO" id="GO:0007062">
    <property type="term" value="P:sister chromatid cohesion"/>
    <property type="evidence" value="ECO:0007669"/>
    <property type="project" value="InterPro"/>
</dbReference>
<keyword evidence="8" id="KW-1185">Reference proteome</keyword>
<dbReference type="InterPro" id="IPR039781">
    <property type="entry name" value="Rad21/Rec8-like"/>
</dbReference>
<evidence type="ECO:0000313" key="8">
    <source>
        <dbReference type="Proteomes" id="UP000674318"/>
    </source>
</evidence>
<dbReference type="GO" id="GO:0005634">
    <property type="term" value="C:nucleus"/>
    <property type="evidence" value="ECO:0007669"/>
    <property type="project" value="UniProtKB-SubCell"/>
</dbReference>
<comment type="caution">
    <text evidence="7">The sequence shown here is derived from an EMBL/GenBank/DDBJ whole genome shotgun (WGS) entry which is preliminary data.</text>
</comment>
<evidence type="ECO:0008006" key="9">
    <source>
        <dbReference type="Google" id="ProtNLM"/>
    </source>
</evidence>
<dbReference type="GO" id="GO:1990414">
    <property type="term" value="P:replication-born double-strand break repair via sister chromatid exchange"/>
    <property type="evidence" value="ECO:0007669"/>
    <property type="project" value="TreeGrafter"/>
</dbReference>
<protein>
    <recommendedName>
        <fullName evidence="9">Double-strand-break repair protein rad21</fullName>
    </recommendedName>
</protein>
<organism evidence="7 8">
    <name type="scientific">Porcisia hertigi</name>
    <dbReference type="NCBI Taxonomy" id="2761500"/>
    <lineage>
        <taxon>Eukaryota</taxon>
        <taxon>Discoba</taxon>
        <taxon>Euglenozoa</taxon>
        <taxon>Kinetoplastea</taxon>
        <taxon>Metakinetoplastina</taxon>
        <taxon>Trypanosomatida</taxon>
        <taxon>Trypanosomatidae</taxon>
        <taxon>Leishmaniinae</taxon>
        <taxon>Porcisia</taxon>
    </lineage>
</organism>
<feature type="compositionally biased region" description="Basic and acidic residues" evidence="4">
    <location>
        <begin position="342"/>
        <end position="361"/>
    </location>
</feature>
<dbReference type="Pfam" id="PF04825">
    <property type="entry name" value="Rad21_Rec8_N"/>
    <property type="match status" value="1"/>
</dbReference>
<name>A0A836YHR7_9TRYP</name>
<feature type="domain" description="Rad21/Rec8-like protein C-terminal eukaryotic" evidence="5">
    <location>
        <begin position="521"/>
        <end position="553"/>
    </location>
</feature>
<evidence type="ECO:0000256" key="4">
    <source>
        <dbReference type="SAM" id="MobiDB-lite"/>
    </source>
</evidence>
<dbReference type="Proteomes" id="UP000674318">
    <property type="component" value="Unassembled WGS sequence"/>
</dbReference>
<keyword evidence="3" id="KW-0539">Nucleus</keyword>
<dbReference type="RefSeq" id="XP_067759684.1">
    <property type="nucleotide sequence ID" value="XM_067903374.1"/>
</dbReference>
<dbReference type="Pfam" id="PF04824">
    <property type="entry name" value="Rad21_Rec8"/>
    <property type="match status" value="1"/>
</dbReference>
<gene>
    <name evidence="7" type="ORF">JKF63_07436</name>
</gene>
<dbReference type="AlphaFoldDB" id="A0A836YHR7"/>
<dbReference type="EMBL" id="JAFJZO010000005">
    <property type="protein sequence ID" value="KAG5511472.1"/>
    <property type="molecule type" value="Genomic_DNA"/>
</dbReference>
<comment type="similarity">
    <text evidence="2">Belongs to the rad21 family.</text>
</comment>
<feature type="domain" description="Rad21/Rec8-like protein N-terminal" evidence="6">
    <location>
        <begin position="1"/>
        <end position="98"/>
    </location>
</feature>
<dbReference type="OrthoDB" id="10071381at2759"/>
<dbReference type="InterPro" id="IPR006910">
    <property type="entry name" value="Rad21_Rec8_N"/>
</dbReference>
<accession>A0A836YHR7</accession>
<evidence type="ECO:0000259" key="6">
    <source>
        <dbReference type="Pfam" id="PF04825"/>
    </source>
</evidence>
<comment type="subcellular location">
    <subcellularLocation>
        <location evidence="1">Nucleus</location>
    </subcellularLocation>
</comment>
<feature type="region of interest" description="Disordered" evidence="4">
    <location>
        <begin position="447"/>
        <end position="485"/>
    </location>
</feature>
<evidence type="ECO:0000256" key="2">
    <source>
        <dbReference type="ARBA" id="ARBA00009870"/>
    </source>
</evidence>
<dbReference type="InterPro" id="IPR036390">
    <property type="entry name" value="WH_DNA-bd_sf"/>
</dbReference>
<dbReference type="PANTHER" id="PTHR12585">
    <property type="entry name" value="SCC1 / RAD21 FAMILY MEMBER"/>
    <property type="match status" value="1"/>
</dbReference>
<evidence type="ECO:0000256" key="3">
    <source>
        <dbReference type="ARBA" id="ARBA00023242"/>
    </source>
</evidence>
<dbReference type="KEGG" id="phet:94293451"/>
<dbReference type="PANTHER" id="PTHR12585:SF69">
    <property type="entry name" value="FI11703P"/>
    <property type="match status" value="1"/>
</dbReference>
<evidence type="ECO:0000256" key="1">
    <source>
        <dbReference type="ARBA" id="ARBA00004123"/>
    </source>
</evidence>
<feature type="region of interest" description="Disordered" evidence="4">
    <location>
        <begin position="342"/>
        <end position="368"/>
    </location>
</feature>
<evidence type="ECO:0000313" key="7">
    <source>
        <dbReference type="EMBL" id="KAG5511472.1"/>
    </source>
</evidence>
<proteinExistence type="inferred from homology"/>
<sequence>MFFSTYVLTKKGPLAKIWLAAHWDKRLTRHEVKVVDLSQTILHIIRPVVPIALRTSVELLVGVVRIYALKVKHLLKEATEATLFLRVTTLATKGSKASLAGQHRTTSIDGVVVPVKGSDVEAVTFEWNADIAAKHGAVADAAKALGEGRFSAIADLLGNDHRIEGPDNTDKEDALLTSAWYTVQPASQAAGDEFHAGQQQDYDEIAKMRADLMAFGERISGSASTSKSKSSLSSMEKGRGSAAVDGGGVAFPAVGDELDIGVPLPDELPPGFPALEGQVLSGMMPADPFLLPDMMGVGEEAVTAQRARPCRKVRPVNVCDLASTTLSREAFEKCMADRSDILNNEPRRGPYDAQEEADRYTVTKSSNLANTTATNPAIDAAPFSGVLNPALRIAFATALQQSVEEAAATAAQALTARRSEDLAGGIGALEAEDAHVAAAGVVSNVMSLPEEEVEGEAQQHRKRSRDDGDGVDDSTTTAGVSTSAHQTLERIRAALSLRAAHGRKRPRTESPASLVGASCALRDVCSGLRRRDAARTFVDVLTLASKQYIGAQQLSGSHGLQVTLNESALRLLAAA</sequence>
<dbReference type="GO" id="GO:0008278">
    <property type="term" value="C:cohesin complex"/>
    <property type="evidence" value="ECO:0007669"/>
    <property type="project" value="InterPro"/>
</dbReference>